<dbReference type="InterPro" id="IPR041966">
    <property type="entry name" value="LOTUS-like"/>
</dbReference>
<keyword evidence="4" id="KW-1185">Reference proteome</keyword>
<evidence type="ECO:0000259" key="2">
    <source>
        <dbReference type="PROSITE" id="PS51644"/>
    </source>
</evidence>
<protein>
    <recommendedName>
        <fullName evidence="2">HTH OST-type domain-containing protein</fullName>
    </recommendedName>
</protein>
<gene>
    <name evidence="3" type="ORF">GCM10022200_07590</name>
</gene>
<evidence type="ECO:0000256" key="1">
    <source>
        <dbReference type="SAM" id="MobiDB-lite"/>
    </source>
</evidence>
<dbReference type="Gene3D" id="3.30.420.610">
    <property type="entry name" value="LOTUS domain-like"/>
    <property type="match status" value="1"/>
</dbReference>
<feature type="region of interest" description="Disordered" evidence="1">
    <location>
        <begin position="1"/>
        <end position="25"/>
    </location>
</feature>
<reference evidence="4" key="1">
    <citation type="journal article" date="2019" name="Int. J. Syst. Evol. Microbiol.">
        <title>The Global Catalogue of Microorganisms (GCM) 10K type strain sequencing project: providing services to taxonomists for standard genome sequencing and annotation.</title>
        <authorList>
            <consortium name="The Broad Institute Genomics Platform"/>
            <consortium name="The Broad Institute Genome Sequencing Center for Infectious Disease"/>
            <person name="Wu L."/>
            <person name="Ma J."/>
        </authorList>
    </citation>
    <scope>NUCLEOTIDE SEQUENCE [LARGE SCALE GENOMIC DNA]</scope>
    <source>
        <strain evidence="4">JCM 16544</strain>
    </source>
</reference>
<dbReference type="InterPro" id="IPR025605">
    <property type="entry name" value="OST-HTH/LOTUS_dom"/>
</dbReference>
<dbReference type="PANTHER" id="PTHR35811">
    <property type="entry name" value="SLR1870 PROTEIN"/>
    <property type="match status" value="1"/>
</dbReference>
<accession>A0ABP7A9K1</accession>
<organism evidence="3 4">
    <name type="scientific">Microbacterium awajiense</name>
    <dbReference type="NCBI Taxonomy" id="415214"/>
    <lineage>
        <taxon>Bacteria</taxon>
        <taxon>Bacillati</taxon>
        <taxon>Actinomycetota</taxon>
        <taxon>Actinomycetes</taxon>
        <taxon>Micrococcales</taxon>
        <taxon>Microbacteriaceae</taxon>
        <taxon>Microbacterium</taxon>
    </lineage>
</organism>
<dbReference type="Proteomes" id="UP001501697">
    <property type="component" value="Unassembled WGS sequence"/>
</dbReference>
<name>A0ABP7A9K1_9MICO</name>
<feature type="domain" description="HTH OST-type" evidence="2">
    <location>
        <begin position="29"/>
        <end position="103"/>
    </location>
</feature>
<evidence type="ECO:0000313" key="3">
    <source>
        <dbReference type="EMBL" id="GAA3627606.1"/>
    </source>
</evidence>
<evidence type="ECO:0000313" key="4">
    <source>
        <dbReference type="Proteomes" id="UP001501697"/>
    </source>
</evidence>
<comment type="caution">
    <text evidence="3">The sequence shown here is derived from an EMBL/GenBank/DDBJ whole genome shotgun (WGS) entry which is preliminary data.</text>
</comment>
<dbReference type="PROSITE" id="PS51644">
    <property type="entry name" value="HTH_OST"/>
    <property type="match status" value="1"/>
</dbReference>
<sequence length="108" mass="11512">MLEVAAEPEADSKGAPPAKPRVPAAKLRTDGRLVSLLRASVGNASSEDGWAQLSTVGSMMRKQQPDFDSRNWGYAKLSDLVREVGMFTVAENPGGGLRVQAKERKSAG</sequence>
<dbReference type="Pfam" id="PF12872">
    <property type="entry name" value="OST-HTH"/>
    <property type="match status" value="1"/>
</dbReference>
<feature type="compositionally biased region" description="Low complexity" evidence="1">
    <location>
        <begin position="13"/>
        <end position="25"/>
    </location>
</feature>
<dbReference type="EMBL" id="BAAAYU010000001">
    <property type="protein sequence ID" value="GAA3627606.1"/>
    <property type="molecule type" value="Genomic_DNA"/>
</dbReference>
<dbReference type="CDD" id="cd10146">
    <property type="entry name" value="LabA_like_C"/>
    <property type="match status" value="1"/>
</dbReference>
<dbReference type="PANTHER" id="PTHR35811:SF1">
    <property type="entry name" value="HTH OST-TYPE DOMAIN-CONTAINING PROTEIN"/>
    <property type="match status" value="1"/>
</dbReference>
<proteinExistence type="predicted"/>